<sequence length="333" mass="37670">MIKKILLSGLVSLLTLYNLSAQVTTTVIKGIIMDENGKTLPGVSISALNHVNRTKYPSLTDHNGVFYLPNVKHGTPYTITMSYIGYEKYVLKDVTLVPGQQLNLKIRMVPETSFNIITTAGEDYPILKLGTDTNFVYSNGGMTLRLLSDDTYNLKVIGVGTVGIGSCINEGNYKIKGDSLFLQTVQYFQRPVTVVIDTFKQNKAVTLLSVKNKKVLKRERLHFNKDKAFIEGLPMGVPDTFNIKKAYNDRAAYPFHCFLHINYGDTVGPNKNYTYYLPFSERKKIDIKFYQSSIKIKEIYTFAFKIESDRIVFNNKNVSSDSIVMMLKNFNGH</sequence>
<keyword evidence="2" id="KW-0121">Carboxypeptidase</keyword>
<feature type="signal peptide" evidence="1">
    <location>
        <begin position="1"/>
        <end position="21"/>
    </location>
</feature>
<dbReference type="InterPro" id="IPR013784">
    <property type="entry name" value="Carb-bd-like_fold"/>
</dbReference>
<dbReference type="Proteomes" id="UP001214530">
    <property type="component" value="Chromosome"/>
</dbReference>
<evidence type="ECO:0000313" key="3">
    <source>
        <dbReference type="Proteomes" id="UP001214530"/>
    </source>
</evidence>
<proteinExistence type="predicted"/>
<dbReference type="AlphaFoldDB" id="A0AAJ5W8Z1"/>
<dbReference type="GO" id="GO:0004180">
    <property type="term" value="F:carboxypeptidase activity"/>
    <property type="evidence" value="ECO:0007669"/>
    <property type="project" value="UniProtKB-KW"/>
</dbReference>
<keyword evidence="1" id="KW-0732">Signal</keyword>
<evidence type="ECO:0000313" key="2">
    <source>
        <dbReference type="EMBL" id="WEK20903.1"/>
    </source>
</evidence>
<name>A0AAJ5W8Z1_9SPHI</name>
<dbReference type="SUPFAM" id="SSF49452">
    <property type="entry name" value="Starch-binding domain-like"/>
    <property type="match status" value="1"/>
</dbReference>
<keyword evidence="2" id="KW-0378">Hydrolase</keyword>
<organism evidence="2 3">
    <name type="scientific">Candidatus Pedobacter colombiensis</name>
    <dbReference type="NCBI Taxonomy" id="3121371"/>
    <lineage>
        <taxon>Bacteria</taxon>
        <taxon>Pseudomonadati</taxon>
        <taxon>Bacteroidota</taxon>
        <taxon>Sphingobacteriia</taxon>
        <taxon>Sphingobacteriales</taxon>
        <taxon>Sphingobacteriaceae</taxon>
        <taxon>Pedobacter</taxon>
    </lineage>
</organism>
<feature type="chain" id="PRO_5042601328" evidence="1">
    <location>
        <begin position="22"/>
        <end position="333"/>
    </location>
</feature>
<dbReference type="GO" id="GO:0030246">
    <property type="term" value="F:carbohydrate binding"/>
    <property type="evidence" value="ECO:0007669"/>
    <property type="project" value="InterPro"/>
</dbReference>
<dbReference type="Gene3D" id="2.60.40.1120">
    <property type="entry name" value="Carboxypeptidase-like, regulatory domain"/>
    <property type="match status" value="1"/>
</dbReference>
<reference evidence="2" key="1">
    <citation type="submission" date="2023-03" db="EMBL/GenBank/DDBJ databases">
        <title>Andean soil-derived lignocellulolytic bacterial consortium as a source of novel taxa and putative plastic-active enzymes.</title>
        <authorList>
            <person name="Diaz-Garcia L."/>
            <person name="Chuvochina M."/>
            <person name="Feuerriegel G."/>
            <person name="Bunk B."/>
            <person name="Sproer C."/>
            <person name="Streit W.R."/>
            <person name="Rodriguez L.M."/>
            <person name="Overmann J."/>
            <person name="Jimenez D.J."/>
        </authorList>
    </citation>
    <scope>NUCLEOTIDE SEQUENCE</scope>
    <source>
        <strain evidence="2">MAG 3858</strain>
    </source>
</reference>
<dbReference type="Pfam" id="PF13620">
    <property type="entry name" value="CarboxypepD_reg"/>
    <property type="match status" value="1"/>
</dbReference>
<dbReference type="EMBL" id="CP119313">
    <property type="protein sequence ID" value="WEK20903.1"/>
    <property type="molecule type" value="Genomic_DNA"/>
</dbReference>
<protein>
    <submittedName>
        <fullName evidence="2">Carboxypeptidase-like regulatory domain-containing protein</fullName>
    </submittedName>
</protein>
<accession>A0AAJ5W8Z1</accession>
<keyword evidence="2" id="KW-0645">Protease</keyword>
<gene>
    <name evidence="2" type="ORF">P0Y49_07105</name>
</gene>
<evidence type="ECO:0000256" key="1">
    <source>
        <dbReference type="SAM" id="SignalP"/>
    </source>
</evidence>